<keyword evidence="1" id="KW-0472">Membrane</keyword>
<sequence>MHRTNNPYDFQPDVYSITICWYFALLVNAYGNYNNPL</sequence>
<keyword evidence="1" id="KW-1133">Transmembrane helix</keyword>
<accession>A0A117NJF7</accession>
<keyword evidence="1" id="KW-0812">Transmembrane</keyword>
<reference evidence="2" key="1">
    <citation type="journal article" date="2015" name="Genome Biol. Evol.">
        <title>Organellar Genomes of White Spruce (Picea glauca): Assembly and Annotation.</title>
        <authorList>
            <person name="Jackman S.D."/>
            <person name="Warren R.L."/>
            <person name="Gibb E.A."/>
            <person name="Vandervalk B.P."/>
            <person name="Mohamadi H."/>
            <person name="Chu J."/>
            <person name="Raymond A."/>
            <person name="Pleasance S."/>
            <person name="Coope R."/>
            <person name="Wildung M.R."/>
            <person name="Ritland C.E."/>
            <person name="Bousquet J."/>
            <person name="Jones S.J."/>
            <person name="Bohlmann J."/>
            <person name="Birol I."/>
        </authorList>
    </citation>
    <scope>NUCLEOTIDE SEQUENCE [LARGE SCALE GENOMIC DNA]</scope>
    <source>
        <tissue evidence="2">Flushing bud</tissue>
    </source>
</reference>
<feature type="transmembrane region" description="Helical" evidence="1">
    <location>
        <begin position="12"/>
        <end position="31"/>
    </location>
</feature>
<organism evidence="2">
    <name type="scientific">Picea glauca</name>
    <name type="common">White spruce</name>
    <name type="synonym">Pinus glauca</name>
    <dbReference type="NCBI Taxonomy" id="3330"/>
    <lineage>
        <taxon>Eukaryota</taxon>
        <taxon>Viridiplantae</taxon>
        <taxon>Streptophyta</taxon>
        <taxon>Embryophyta</taxon>
        <taxon>Tracheophyta</taxon>
        <taxon>Spermatophyta</taxon>
        <taxon>Pinopsida</taxon>
        <taxon>Pinidae</taxon>
        <taxon>Conifers I</taxon>
        <taxon>Pinales</taxon>
        <taxon>Pinaceae</taxon>
        <taxon>Picea</taxon>
    </lineage>
</organism>
<name>A0A117NJF7_PICGL</name>
<gene>
    <name evidence="2" type="ORF">ABT39_MTgene1230</name>
</gene>
<dbReference type="EMBL" id="LKAM01000001">
    <property type="protein sequence ID" value="KUM51383.1"/>
    <property type="molecule type" value="Genomic_DNA"/>
</dbReference>
<comment type="caution">
    <text evidence="2">The sequence shown here is derived from an EMBL/GenBank/DDBJ whole genome shotgun (WGS) entry which is preliminary data.</text>
</comment>
<evidence type="ECO:0000313" key="2">
    <source>
        <dbReference type="EMBL" id="KUM51383.1"/>
    </source>
</evidence>
<keyword evidence="2" id="KW-0496">Mitochondrion</keyword>
<proteinExistence type="predicted"/>
<protein>
    <submittedName>
        <fullName evidence="2">Uncharacterized protein</fullName>
    </submittedName>
</protein>
<evidence type="ECO:0000256" key="1">
    <source>
        <dbReference type="SAM" id="Phobius"/>
    </source>
</evidence>
<dbReference type="AlphaFoldDB" id="A0A117NJF7"/>
<geneLocation type="mitochondrion" evidence="2"/>